<dbReference type="Gene3D" id="3.90.950.20">
    <property type="entry name" value="CinA-like"/>
    <property type="match status" value="1"/>
</dbReference>
<dbReference type="NCBIfam" id="TIGR00199">
    <property type="entry name" value="PncC_domain"/>
    <property type="match status" value="1"/>
</dbReference>
<comment type="caution">
    <text evidence="3">The sequence shown here is derived from an EMBL/GenBank/DDBJ whole genome shotgun (WGS) entry which is preliminary data.</text>
</comment>
<dbReference type="HAMAP" id="MF_00226_B">
    <property type="entry name" value="CinA_B"/>
    <property type="match status" value="1"/>
</dbReference>
<dbReference type="RefSeq" id="WP_061785730.1">
    <property type="nucleotide sequence ID" value="NZ_KQ758627.1"/>
</dbReference>
<dbReference type="GeneID" id="93683317"/>
<dbReference type="Gene3D" id="3.30.70.2860">
    <property type="match status" value="1"/>
</dbReference>
<evidence type="ECO:0000259" key="2">
    <source>
        <dbReference type="SMART" id="SM00852"/>
    </source>
</evidence>
<gene>
    <name evidence="1" type="primary">cinA</name>
    <name evidence="3" type="ORF">AS180_00400</name>
</gene>
<dbReference type="InterPro" id="IPR036653">
    <property type="entry name" value="CinA-like_C"/>
</dbReference>
<dbReference type="PANTHER" id="PTHR13939:SF0">
    <property type="entry name" value="NMN AMIDOHYDROLASE-LIKE PROTEIN YFAY"/>
    <property type="match status" value="1"/>
</dbReference>
<dbReference type="NCBIfam" id="TIGR00200">
    <property type="entry name" value="cinA_nterm"/>
    <property type="match status" value="1"/>
</dbReference>
<dbReference type="Pfam" id="PF00994">
    <property type="entry name" value="MoCF_biosynth"/>
    <property type="match status" value="1"/>
</dbReference>
<name>A0A0V8JSE8_9BACI</name>
<organism evidence="3 4">
    <name type="scientific">Priestia veravalensis</name>
    <dbReference type="NCBI Taxonomy" id="1414648"/>
    <lineage>
        <taxon>Bacteria</taxon>
        <taxon>Bacillati</taxon>
        <taxon>Bacillota</taxon>
        <taxon>Bacilli</taxon>
        <taxon>Bacillales</taxon>
        <taxon>Bacillaceae</taxon>
        <taxon>Priestia</taxon>
    </lineage>
</organism>
<accession>A0A0V8JSE8</accession>
<dbReference type="SUPFAM" id="SSF142433">
    <property type="entry name" value="CinA-like"/>
    <property type="match status" value="1"/>
</dbReference>
<proteinExistence type="inferred from homology"/>
<dbReference type="PIRSF" id="PIRSF006728">
    <property type="entry name" value="CinA"/>
    <property type="match status" value="1"/>
</dbReference>
<dbReference type="AlphaFoldDB" id="A0A0V8JSE8"/>
<dbReference type="InterPro" id="IPR001453">
    <property type="entry name" value="MoaB/Mog_dom"/>
</dbReference>
<evidence type="ECO:0000313" key="4">
    <source>
        <dbReference type="Proteomes" id="UP000053681"/>
    </source>
</evidence>
<dbReference type="Proteomes" id="UP000053681">
    <property type="component" value="Unassembled WGS sequence"/>
</dbReference>
<dbReference type="NCBIfam" id="NF001813">
    <property type="entry name" value="PRK00549.1"/>
    <property type="match status" value="1"/>
</dbReference>
<dbReference type="InterPro" id="IPR050101">
    <property type="entry name" value="CinA"/>
</dbReference>
<sequence length="412" mass="45010">MNAEIIGVGSELLLGQIANTNAQYLSKKFAELGINVYYHTVVGDNESRLKEAILTAKKRADLIVFTGGLGPTKDDLTKETIASELGVSLVTDQQALESIEAYFEKTNRTMTPNNRKQAIVLEGATILPNDYGMAPGMGITVRGIHYMLFPGPPKELYPMYESYGQAYLAEKLDMKEQIESRVLRFFGIGESQLETDIEDLLDAQTNPTIAPLAADGEVTLRLTAKHGDVVEAHRMLDEVEKQIMSRVGEFFYGYDMTSLQAELIATMREQEVTVASAESLTGGLFSGTLTSIPGAGDVVKGSIVAYHTEVKHNVLHVAKETLEQDGAVSERCAEEMAVGVKKLTGSDVGISFTGVAGPSKQEGKEVGTVYIGIAFKNEKTRVYSLKLTGSRDGIRKRTVNYGIYYLLQLLKQ</sequence>
<reference evidence="3 4" key="1">
    <citation type="submission" date="2015-11" db="EMBL/GenBank/DDBJ databases">
        <title>Bacillus caseinolyticus sp nov.</title>
        <authorList>
            <person name="Dastager S.G."/>
            <person name="Mawlankar R."/>
        </authorList>
    </citation>
    <scope>NUCLEOTIDE SEQUENCE [LARGE SCALE GENOMIC DNA]</scope>
    <source>
        <strain evidence="3 4">SGD-V-76</strain>
    </source>
</reference>
<evidence type="ECO:0000313" key="3">
    <source>
        <dbReference type="EMBL" id="KSU89878.1"/>
    </source>
</evidence>
<dbReference type="PANTHER" id="PTHR13939">
    <property type="entry name" value="NICOTINAMIDE-NUCLEOTIDE AMIDOHYDROLASE PNCC"/>
    <property type="match status" value="1"/>
</dbReference>
<dbReference type="Pfam" id="PF02464">
    <property type="entry name" value="CinA"/>
    <property type="match status" value="1"/>
</dbReference>
<dbReference type="InterPro" id="IPR008135">
    <property type="entry name" value="Competence-induced_CinA"/>
</dbReference>
<dbReference type="SUPFAM" id="SSF53218">
    <property type="entry name" value="Molybdenum cofactor biosynthesis proteins"/>
    <property type="match status" value="1"/>
</dbReference>
<dbReference type="Pfam" id="PF18146">
    <property type="entry name" value="CinA_KH"/>
    <property type="match status" value="1"/>
</dbReference>
<dbReference type="InterPro" id="IPR041424">
    <property type="entry name" value="CinA_KH"/>
</dbReference>
<keyword evidence="4" id="KW-1185">Reference proteome</keyword>
<dbReference type="EMBL" id="LNQP01000001">
    <property type="protein sequence ID" value="KSU89878.1"/>
    <property type="molecule type" value="Genomic_DNA"/>
</dbReference>
<evidence type="ECO:0000256" key="1">
    <source>
        <dbReference type="HAMAP-Rule" id="MF_00226"/>
    </source>
</evidence>
<dbReference type="SMART" id="SM00852">
    <property type="entry name" value="MoCF_biosynth"/>
    <property type="match status" value="1"/>
</dbReference>
<dbReference type="Gene3D" id="3.40.980.10">
    <property type="entry name" value="MoaB/Mog-like domain"/>
    <property type="match status" value="1"/>
</dbReference>
<comment type="similarity">
    <text evidence="1">Belongs to the CinA family.</text>
</comment>
<dbReference type="InterPro" id="IPR036425">
    <property type="entry name" value="MoaB/Mog-like_dom_sf"/>
</dbReference>
<dbReference type="NCBIfam" id="TIGR00177">
    <property type="entry name" value="molyb_syn"/>
    <property type="match status" value="1"/>
</dbReference>
<protein>
    <recommendedName>
        <fullName evidence="1">Putative competence-damage inducible protein</fullName>
    </recommendedName>
</protein>
<dbReference type="CDD" id="cd00885">
    <property type="entry name" value="cinA"/>
    <property type="match status" value="1"/>
</dbReference>
<dbReference type="InterPro" id="IPR008136">
    <property type="entry name" value="CinA_C"/>
</dbReference>
<feature type="domain" description="MoaB/Mog" evidence="2">
    <location>
        <begin position="4"/>
        <end position="170"/>
    </location>
</feature>